<dbReference type="Proteomes" id="UP000199696">
    <property type="component" value="Unassembled WGS sequence"/>
</dbReference>
<comment type="similarity">
    <text evidence="1">Belongs to the AfsR/DnrI/RedD regulatory family.</text>
</comment>
<dbReference type="SMART" id="SM00862">
    <property type="entry name" value="Trans_reg_C"/>
    <property type="match status" value="1"/>
</dbReference>
<gene>
    <name evidence="5" type="ORF">GA0070604_3064</name>
</gene>
<dbReference type="InterPro" id="IPR011990">
    <property type="entry name" value="TPR-like_helical_dom_sf"/>
</dbReference>
<accession>A0A1C6ULB0</accession>
<dbReference type="RefSeq" id="WP_091118539.1">
    <property type="nucleotide sequence ID" value="NZ_FMHY01000002.1"/>
</dbReference>
<feature type="domain" description="OmpR/PhoB-type" evidence="4">
    <location>
        <begin position="1"/>
        <end position="95"/>
    </location>
</feature>
<dbReference type="GO" id="GO:0006355">
    <property type="term" value="P:regulation of DNA-templated transcription"/>
    <property type="evidence" value="ECO:0007669"/>
    <property type="project" value="InterPro"/>
</dbReference>
<dbReference type="SUPFAM" id="SSF46894">
    <property type="entry name" value="C-terminal effector domain of the bipartite response regulators"/>
    <property type="match status" value="1"/>
</dbReference>
<dbReference type="InterPro" id="IPR016032">
    <property type="entry name" value="Sig_transdc_resp-reg_C-effctor"/>
</dbReference>
<protein>
    <submittedName>
        <fullName evidence="5">Predicted ATPase</fullName>
    </submittedName>
</protein>
<dbReference type="Gene3D" id="3.40.50.300">
    <property type="entry name" value="P-loop containing nucleotide triphosphate hydrolases"/>
    <property type="match status" value="1"/>
</dbReference>
<dbReference type="InterPro" id="IPR001867">
    <property type="entry name" value="OmpR/PhoB-type_DNA-bd"/>
</dbReference>
<evidence type="ECO:0000259" key="4">
    <source>
        <dbReference type="PROSITE" id="PS51755"/>
    </source>
</evidence>
<dbReference type="Pfam" id="PF03704">
    <property type="entry name" value="BTAD"/>
    <property type="match status" value="1"/>
</dbReference>
<dbReference type="AlphaFoldDB" id="A0A1C6ULB0"/>
<evidence type="ECO:0000313" key="6">
    <source>
        <dbReference type="Proteomes" id="UP000199696"/>
    </source>
</evidence>
<dbReference type="InterPro" id="IPR027417">
    <property type="entry name" value="P-loop_NTPase"/>
</dbReference>
<evidence type="ECO:0000256" key="1">
    <source>
        <dbReference type="ARBA" id="ARBA00005820"/>
    </source>
</evidence>
<organism evidence="5 6">
    <name type="scientific">Micromonospora eburnea</name>
    <dbReference type="NCBI Taxonomy" id="227316"/>
    <lineage>
        <taxon>Bacteria</taxon>
        <taxon>Bacillati</taxon>
        <taxon>Actinomycetota</taxon>
        <taxon>Actinomycetes</taxon>
        <taxon>Micromonosporales</taxon>
        <taxon>Micromonosporaceae</taxon>
        <taxon>Micromonospora</taxon>
    </lineage>
</organism>
<dbReference type="InterPro" id="IPR036388">
    <property type="entry name" value="WH-like_DNA-bd_sf"/>
</dbReference>
<dbReference type="InterPro" id="IPR058852">
    <property type="entry name" value="HTH_77"/>
</dbReference>
<sequence>MRFGILGETEVYQADGHPFGIGGPRLRALLVRLLLDAGRVVPADRLIEGLYGDKPPERAANALQSQVSRLRQVLAGAGGPVAPVEFHPAGYRLAVDPEDVDVHRFTSLAGAGQAALAAGDRRGAVELLGEALGLWRGEALADVTEAPFAPAWTARLRERRLAAIEDRIEAELGLAGAGPGPPAVEPLVTELRELVGAYPLRERLRGQLMRALHLGGRRAEALVAFADLRRVLADELGADPSAELVALHTALLRAEVAAPTAAAGAGHALPSQLTSFVGREPELARVGQLLGAARLVTLHGPGGAGKTRLAIEAATRHGGEVRLVELAAVAPGADVAAAVLAALDLRDTTLRDRGVPGDAAERLVAALTGRRLLLVLDNCEHLVADVARLAARLLGAAPLLRVLATSREPLGVPGEALCPVTGLPVPSATAAPERARDYPAVRLFADRAADVVPGFTVDPDTVGPVLRICRTLDGLPLAIELAAARLRALPVVEVAARLDDRFRLLSRGSRIAEPRHQTLRAVVRWSWDLLDETERRLARRLSVFAGSADLAAVERVCAPLDGDLVDVLSGLVDKSLVEAAGGRFRMLETVRAFAAEQLAEAGEAERFRRAHAAYFLDLARTGDARLRGPRQLDWLRRLDADRDDLHAALRQSVAVDDIGTALRMVAALSFYWWLRGLRTDAAMIAGQLVDRLDEPPPGLAEEHALCLLVASLGGATSREVEPATAILWELGRPPEYPFLFYLSGMAAGPPPPERQAQLRASEDWDVLFGADPWIRALGSLGIGMMWQFEGRFDRARAALTVALDGFRAIGERWGTILVLSSLAEVAQRAGDAAAGTAPLDEALRLADELGSTLDMAELLRARADGRLGGDDLAGAEADYERAARLAQPAGAAELLAAAHLGLGEIALRRGDLTGARRLCERALSECPAGWFGAEVVRLGALVTLGRTAEAAGDPATARLRYRQVLGVTVGAWDPPLLTAALEGLAGPVLRRGADERAVVLLGALTTLLPGAVAAAHATPVAAVARSRLGDTAYELAFARGAAMGRPEATALLDAG</sequence>
<dbReference type="CDD" id="cd15831">
    <property type="entry name" value="BTAD"/>
    <property type="match status" value="1"/>
</dbReference>
<reference evidence="6" key="1">
    <citation type="submission" date="2016-06" db="EMBL/GenBank/DDBJ databases">
        <authorList>
            <person name="Varghese N."/>
            <person name="Submissions Spin"/>
        </authorList>
    </citation>
    <scope>NUCLEOTIDE SEQUENCE [LARGE SCALE GENOMIC DNA]</scope>
    <source>
        <strain evidence="6">DSM 44814</strain>
    </source>
</reference>
<dbReference type="PANTHER" id="PTHR47691">
    <property type="entry name" value="REGULATOR-RELATED"/>
    <property type="match status" value="1"/>
</dbReference>
<dbReference type="SUPFAM" id="SSF52540">
    <property type="entry name" value="P-loop containing nucleoside triphosphate hydrolases"/>
    <property type="match status" value="1"/>
</dbReference>
<dbReference type="PANTHER" id="PTHR47691:SF3">
    <property type="entry name" value="HTH-TYPE TRANSCRIPTIONAL REGULATOR RV0890C-RELATED"/>
    <property type="match status" value="1"/>
</dbReference>
<keyword evidence="2 3" id="KW-0238">DNA-binding</keyword>
<dbReference type="SMART" id="SM01043">
    <property type="entry name" value="BTAD"/>
    <property type="match status" value="1"/>
</dbReference>
<dbReference type="GO" id="GO:0000160">
    <property type="term" value="P:phosphorelay signal transduction system"/>
    <property type="evidence" value="ECO:0007669"/>
    <property type="project" value="InterPro"/>
</dbReference>
<dbReference type="Gene3D" id="1.10.10.10">
    <property type="entry name" value="Winged helix-like DNA-binding domain superfamily/Winged helix DNA-binding domain"/>
    <property type="match status" value="1"/>
</dbReference>
<dbReference type="Pfam" id="PF25872">
    <property type="entry name" value="HTH_77"/>
    <property type="match status" value="1"/>
</dbReference>
<name>A0A1C6ULB0_9ACTN</name>
<dbReference type="Pfam" id="PF00486">
    <property type="entry name" value="Trans_reg_C"/>
    <property type="match status" value="1"/>
</dbReference>
<proteinExistence type="inferred from homology"/>
<dbReference type="OrthoDB" id="33864at2"/>
<dbReference type="SUPFAM" id="SSF48452">
    <property type="entry name" value="TPR-like"/>
    <property type="match status" value="2"/>
</dbReference>
<feature type="DNA-binding region" description="OmpR/PhoB-type" evidence="3">
    <location>
        <begin position="1"/>
        <end position="95"/>
    </location>
</feature>
<dbReference type="GO" id="GO:0003677">
    <property type="term" value="F:DNA binding"/>
    <property type="evidence" value="ECO:0007669"/>
    <property type="project" value="UniProtKB-UniRule"/>
</dbReference>
<evidence type="ECO:0000313" key="5">
    <source>
        <dbReference type="EMBL" id="SCL54751.1"/>
    </source>
</evidence>
<keyword evidence="6" id="KW-1185">Reference proteome</keyword>
<evidence type="ECO:0000256" key="2">
    <source>
        <dbReference type="ARBA" id="ARBA00023125"/>
    </source>
</evidence>
<dbReference type="EMBL" id="FMHY01000002">
    <property type="protein sequence ID" value="SCL54751.1"/>
    <property type="molecule type" value="Genomic_DNA"/>
</dbReference>
<dbReference type="PRINTS" id="PR00364">
    <property type="entry name" value="DISEASERSIST"/>
</dbReference>
<evidence type="ECO:0000256" key="3">
    <source>
        <dbReference type="PROSITE-ProRule" id="PRU01091"/>
    </source>
</evidence>
<dbReference type="Gene3D" id="1.25.40.10">
    <property type="entry name" value="Tetratricopeptide repeat domain"/>
    <property type="match status" value="2"/>
</dbReference>
<dbReference type="STRING" id="227316.GA0070604_3064"/>
<dbReference type="InterPro" id="IPR005158">
    <property type="entry name" value="BTAD"/>
</dbReference>
<dbReference type="PROSITE" id="PS51755">
    <property type="entry name" value="OMPR_PHOB"/>
    <property type="match status" value="1"/>
</dbReference>